<sequence>MPNGDNNSFNRDTGMHISAMTNYRQIFLILSLSVPVLAVKCYTCRSESESGCSVQNFDPSLFSHSTLSNCSVCKLEYATVGGFKNTNRTCESKCTESVLVLTTESWTLHYQNWCCADKELCNDGVHSVDVGYWTMVSTIGAAFVLSVRNQ</sequence>
<dbReference type="Proteomes" id="UP001208570">
    <property type="component" value="Unassembled WGS sequence"/>
</dbReference>
<comment type="caution">
    <text evidence="1">The sequence shown here is derived from an EMBL/GenBank/DDBJ whole genome shotgun (WGS) entry which is preliminary data.</text>
</comment>
<proteinExistence type="predicted"/>
<dbReference type="AlphaFoldDB" id="A0AAD9IUN1"/>
<organism evidence="1 2">
    <name type="scientific">Paralvinella palmiformis</name>
    <dbReference type="NCBI Taxonomy" id="53620"/>
    <lineage>
        <taxon>Eukaryota</taxon>
        <taxon>Metazoa</taxon>
        <taxon>Spiralia</taxon>
        <taxon>Lophotrochozoa</taxon>
        <taxon>Annelida</taxon>
        <taxon>Polychaeta</taxon>
        <taxon>Sedentaria</taxon>
        <taxon>Canalipalpata</taxon>
        <taxon>Terebellida</taxon>
        <taxon>Terebelliformia</taxon>
        <taxon>Alvinellidae</taxon>
        <taxon>Paralvinella</taxon>
    </lineage>
</organism>
<accession>A0AAD9IUN1</accession>
<evidence type="ECO:0000313" key="1">
    <source>
        <dbReference type="EMBL" id="KAK2140883.1"/>
    </source>
</evidence>
<keyword evidence="2" id="KW-1185">Reference proteome</keyword>
<gene>
    <name evidence="1" type="ORF">LSH36_1218g00060</name>
</gene>
<evidence type="ECO:0000313" key="2">
    <source>
        <dbReference type="Proteomes" id="UP001208570"/>
    </source>
</evidence>
<protein>
    <submittedName>
        <fullName evidence="1">Uncharacterized protein</fullName>
    </submittedName>
</protein>
<name>A0AAD9IUN1_9ANNE</name>
<reference evidence="1" key="1">
    <citation type="journal article" date="2023" name="Mol. Biol. Evol.">
        <title>Third-Generation Sequencing Reveals the Adaptive Role of the Epigenome in Three Deep-Sea Polychaetes.</title>
        <authorList>
            <person name="Perez M."/>
            <person name="Aroh O."/>
            <person name="Sun Y."/>
            <person name="Lan Y."/>
            <person name="Juniper S.K."/>
            <person name="Young C.R."/>
            <person name="Angers B."/>
            <person name="Qian P.Y."/>
        </authorList>
    </citation>
    <scope>NUCLEOTIDE SEQUENCE</scope>
    <source>
        <strain evidence="1">P08H-3</strain>
    </source>
</reference>
<dbReference type="EMBL" id="JAODUP010001219">
    <property type="protein sequence ID" value="KAK2140883.1"/>
    <property type="molecule type" value="Genomic_DNA"/>
</dbReference>